<protein>
    <submittedName>
        <fullName evidence="1">Uncharacterized protein</fullName>
    </submittedName>
</protein>
<name>T1KX93_TETUR</name>
<reference evidence="2" key="1">
    <citation type="submission" date="2011-08" db="EMBL/GenBank/DDBJ databases">
        <authorList>
            <person name="Rombauts S."/>
        </authorList>
    </citation>
    <scope>NUCLEOTIDE SEQUENCE</scope>
    <source>
        <strain evidence="2">London</strain>
    </source>
</reference>
<keyword evidence="2" id="KW-1185">Reference proteome</keyword>
<proteinExistence type="predicted"/>
<dbReference type="EnsemblMetazoa" id="tetur25g01570.1">
    <property type="protein sequence ID" value="tetur25g01570.1"/>
    <property type="gene ID" value="tetur25g01570"/>
</dbReference>
<sequence length="34" mass="3927">MLRGKLSQLIGSRKFLKREDDEYKDGKMINDGLA</sequence>
<dbReference type="AlphaFoldDB" id="T1KX93"/>
<evidence type="ECO:0000313" key="2">
    <source>
        <dbReference type="Proteomes" id="UP000015104"/>
    </source>
</evidence>
<reference evidence="1" key="2">
    <citation type="submission" date="2015-06" db="UniProtKB">
        <authorList>
            <consortium name="EnsemblMetazoa"/>
        </authorList>
    </citation>
    <scope>IDENTIFICATION</scope>
</reference>
<dbReference type="HOGENOM" id="CLU_3377677_0_0_1"/>
<dbReference type="Proteomes" id="UP000015104">
    <property type="component" value="Unassembled WGS sequence"/>
</dbReference>
<accession>T1KX93</accession>
<organism evidence="1 2">
    <name type="scientific">Tetranychus urticae</name>
    <name type="common">Two-spotted spider mite</name>
    <dbReference type="NCBI Taxonomy" id="32264"/>
    <lineage>
        <taxon>Eukaryota</taxon>
        <taxon>Metazoa</taxon>
        <taxon>Ecdysozoa</taxon>
        <taxon>Arthropoda</taxon>
        <taxon>Chelicerata</taxon>
        <taxon>Arachnida</taxon>
        <taxon>Acari</taxon>
        <taxon>Acariformes</taxon>
        <taxon>Trombidiformes</taxon>
        <taxon>Prostigmata</taxon>
        <taxon>Eleutherengona</taxon>
        <taxon>Raphignathae</taxon>
        <taxon>Tetranychoidea</taxon>
        <taxon>Tetranychidae</taxon>
        <taxon>Tetranychus</taxon>
    </lineage>
</organism>
<evidence type="ECO:0000313" key="1">
    <source>
        <dbReference type="EnsemblMetazoa" id="tetur25g01570.1"/>
    </source>
</evidence>
<dbReference type="EMBL" id="CAEY01000677">
    <property type="status" value="NOT_ANNOTATED_CDS"/>
    <property type="molecule type" value="Genomic_DNA"/>
</dbReference>